<reference evidence="2" key="1">
    <citation type="submission" date="2017-08" db="EMBL/GenBank/DDBJ databases">
        <authorList>
            <person name="de Groot N.N."/>
        </authorList>
    </citation>
    <scope>NUCLEOTIDE SEQUENCE</scope>
</reference>
<dbReference type="Gene3D" id="1.10.510.10">
    <property type="entry name" value="Transferase(Phosphotransferase) domain 1"/>
    <property type="match status" value="1"/>
</dbReference>
<proteinExistence type="predicted"/>
<evidence type="ECO:0000313" key="3">
    <source>
        <dbReference type="Proteomes" id="UP000274850"/>
    </source>
</evidence>
<evidence type="ECO:0000259" key="1">
    <source>
        <dbReference type="PROSITE" id="PS50011"/>
    </source>
</evidence>
<dbReference type="CDD" id="cd00180">
    <property type="entry name" value="PKc"/>
    <property type="match status" value="1"/>
</dbReference>
<dbReference type="SUPFAM" id="SSF56112">
    <property type="entry name" value="Protein kinase-like (PK-like)"/>
    <property type="match status" value="1"/>
</dbReference>
<dbReference type="PANTHER" id="PTHR44167:SF24">
    <property type="entry name" value="SERINE_THREONINE-PROTEIN KINASE CHK2"/>
    <property type="match status" value="1"/>
</dbReference>
<sequence>MLSLISTLGEGGYGKVYKVKHQGEEKALKCFNYMHGLDCPWELEILSKKIPGLLYDLGRVDWKGDLGVLLPLAKCDLKAHLKKDSPDLDSIISTLCLSLHNMHSSGYYHLDLKPENVLVFGEGEIILADFSISRPKRMKVSKQKFTTSNFRAPELFFPSKDLYLTDKMDSWSLGILFLEILTGFSLSGSEDVIFKKIHDLFSLDKKEKTLCKVPEKYHSLVWGLLELDPGKRTSVCDVVQTSGSLKSLIKTKVRFFSSEELAPYYGRCVEVVQKSRGTWITCINALSMFQEYHQIKKRVSFALLICCVKLSYQLHEDVLFDYKYFSPFMSREEKLSAIELDLVLTLPSLVPLVLKTPYPHLTLQELYEKI</sequence>
<dbReference type="Pfam" id="PF00069">
    <property type="entry name" value="Pkinase"/>
    <property type="match status" value="1"/>
</dbReference>
<feature type="domain" description="Protein kinase" evidence="1">
    <location>
        <begin position="2"/>
        <end position="249"/>
    </location>
</feature>
<dbReference type="SMART" id="SM00220">
    <property type="entry name" value="S_TKc"/>
    <property type="match status" value="1"/>
</dbReference>
<dbReference type="InterPro" id="IPR000719">
    <property type="entry name" value="Prot_kinase_dom"/>
</dbReference>
<keyword evidence="2" id="KW-0808">Transferase</keyword>
<dbReference type="GO" id="GO:0005524">
    <property type="term" value="F:ATP binding"/>
    <property type="evidence" value="ECO:0007669"/>
    <property type="project" value="InterPro"/>
</dbReference>
<dbReference type="EMBL" id="LT907979">
    <property type="protein sequence ID" value="SOB74485.1"/>
    <property type="molecule type" value="Genomic_DNA"/>
</dbReference>
<dbReference type="InterPro" id="IPR011009">
    <property type="entry name" value="Kinase-like_dom_sf"/>
</dbReference>
<dbReference type="Proteomes" id="UP000274850">
    <property type="component" value="Segment"/>
</dbReference>
<gene>
    <name evidence="2" type="ORF">BQ9231_00602</name>
</gene>
<protein>
    <submittedName>
        <fullName evidence="2">Cyclin-dependent kinase</fullName>
    </submittedName>
</protein>
<name>A0A285Q2N3_9VIRU</name>
<evidence type="ECO:0000313" key="2">
    <source>
        <dbReference type="EMBL" id="SOB74485.1"/>
    </source>
</evidence>
<dbReference type="PROSITE" id="PS00108">
    <property type="entry name" value="PROTEIN_KINASE_ST"/>
    <property type="match status" value="1"/>
</dbReference>
<dbReference type="GO" id="GO:0004674">
    <property type="term" value="F:protein serine/threonine kinase activity"/>
    <property type="evidence" value="ECO:0007669"/>
    <property type="project" value="TreeGrafter"/>
</dbReference>
<dbReference type="InterPro" id="IPR008271">
    <property type="entry name" value="Ser/Thr_kinase_AS"/>
</dbReference>
<keyword evidence="2" id="KW-0418">Kinase</keyword>
<organism evidence="2">
    <name type="scientific">Cedratvirus lausannensis</name>
    <dbReference type="NCBI Taxonomy" id="2023205"/>
    <lineage>
        <taxon>Viruses</taxon>
        <taxon>Pithoviruses</taxon>
        <taxon>Orthocedratvirinae</taxon>
        <taxon>Alphacedratvirus</taxon>
        <taxon>Alphacedratvirus francolausannense</taxon>
    </lineage>
</organism>
<dbReference type="PROSITE" id="PS50011">
    <property type="entry name" value="PROTEIN_KINASE_DOM"/>
    <property type="match status" value="1"/>
</dbReference>
<keyword evidence="3" id="KW-1185">Reference proteome</keyword>
<dbReference type="PANTHER" id="PTHR44167">
    <property type="entry name" value="OVARIAN-SPECIFIC SERINE/THREONINE-PROTEIN KINASE LOK-RELATED"/>
    <property type="match status" value="1"/>
</dbReference>
<accession>A0A285Q2N3</accession>